<name>A0ACB8ALT7_9AGAM</name>
<accession>A0ACB8ALT7</accession>
<proteinExistence type="predicted"/>
<evidence type="ECO:0000313" key="2">
    <source>
        <dbReference type="Proteomes" id="UP000790377"/>
    </source>
</evidence>
<sequence length="236" mass="25764">MNSVNTPPYSSPELSLPPAPFEAEQKRNMMAAWHMLDQAPPPTLREILGAYKSKGDGDRDLLLAMLKAKTSEDQRVASTADLHRTLLEMSSSSHKQMTPLPLPHPPLPAVYPLYSKHSRQNSEASNGRISPHSIPIVREAPVLSQPPRKRQRSSRSPPSSHHEARAPHPSSRDLPPSPYSSSRSDSEEYSPRSRASMAIGSLLSTGPSRDVAPEESPNNPDSIHHSHPPSAIGVSL</sequence>
<dbReference type="EMBL" id="MU267613">
    <property type="protein sequence ID" value="KAH7914511.1"/>
    <property type="molecule type" value="Genomic_DNA"/>
</dbReference>
<gene>
    <name evidence="1" type="ORF">BJ138DRAFT_1143894</name>
</gene>
<dbReference type="Proteomes" id="UP000790377">
    <property type="component" value="Unassembled WGS sequence"/>
</dbReference>
<organism evidence="1 2">
    <name type="scientific">Hygrophoropsis aurantiaca</name>
    <dbReference type="NCBI Taxonomy" id="72124"/>
    <lineage>
        <taxon>Eukaryota</taxon>
        <taxon>Fungi</taxon>
        <taxon>Dikarya</taxon>
        <taxon>Basidiomycota</taxon>
        <taxon>Agaricomycotina</taxon>
        <taxon>Agaricomycetes</taxon>
        <taxon>Agaricomycetidae</taxon>
        <taxon>Boletales</taxon>
        <taxon>Coniophorineae</taxon>
        <taxon>Hygrophoropsidaceae</taxon>
        <taxon>Hygrophoropsis</taxon>
    </lineage>
</organism>
<comment type="caution">
    <text evidence="1">The sequence shown here is derived from an EMBL/GenBank/DDBJ whole genome shotgun (WGS) entry which is preliminary data.</text>
</comment>
<keyword evidence="2" id="KW-1185">Reference proteome</keyword>
<protein>
    <submittedName>
        <fullName evidence="1">Uncharacterized protein</fullName>
    </submittedName>
</protein>
<reference evidence="1" key="1">
    <citation type="journal article" date="2021" name="New Phytol.">
        <title>Evolutionary innovations through gain and loss of genes in the ectomycorrhizal Boletales.</title>
        <authorList>
            <person name="Wu G."/>
            <person name="Miyauchi S."/>
            <person name="Morin E."/>
            <person name="Kuo A."/>
            <person name="Drula E."/>
            <person name="Varga T."/>
            <person name="Kohler A."/>
            <person name="Feng B."/>
            <person name="Cao Y."/>
            <person name="Lipzen A."/>
            <person name="Daum C."/>
            <person name="Hundley H."/>
            <person name="Pangilinan J."/>
            <person name="Johnson J."/>
            <person name="Barry K."/>
            <person name="LaButti K."/>
            <person name="Ng V."/>
            <person name="Ahrendt S."/>
            <person name="Min B."/>
            <person name="Choi I.G."/>
            <person name="Park H."/>
            <person name="Plett J.M."/>
            <person name="Magnuson J."/>
            <person name="Spatafora J.W."/>
            <person name="Nagy L.G."/>
            <person name="Henrissat B."/>
            <person name="Grigoriev I.V."/>
            <person name="Yang Z.L."/>
            <person name="Xu J."/>
            <person name="Martin F.M."/>
        </authorList>
    </citation>
    <scope>NUCLEOTIDE SEQUENCE</scope>
    <source>
        <strain evidence="1">ATCC 28755</strain>
    </source>
</reference>
<evidence type="ECO:0000313" key="1">
    <source>
        <dbReference type="EMBL" id="KAH7914511.1"/>
    </source>
</evidence>